<dbReference type="SUPFAM" id="SSF53223">
    <property type="entry name" value="Aminoacid dehydrogenase-like, N-terminal domain"/>
    <property type="match status" value="1"/>
</dbReference>
<keyword evidence="3" id="KW-0057">Aromatic amino acid biosynthesis</keyword>
<dbReference type="Proteomes" id="UP000653730">
    <property type="component" value="Unassembled WGS sequence"/>
</dbReference>
<name>A0A926JVR4_9FLAO</name>
<dbReference type="GO" id="GO:0005829">
    <property type="term" value="C:cytosol"/>
    <property type="evidence" value="ECO:0007669"/>
    <property type="project" value="TreeGrafter"/>
</dbReference>
<dbReference type="InterPro" id="IPR046346">
    <property type="entry name" value="Aminoacid_DH-like_N_sf"/>
</dbReference>
<dbReference type="PANTHER" id="PTHR21089:SF1">
    <property type="entry name" value="BIFUNCTIONAL 3-DEHYDROQUINATE DEHYDRATASE_SHIKIMATE DEHYDROGENASE, CHLOROPLASTIC"/>
    <property type="match status" value="1"/>
</dbReference>
<dbReference type="Gene3D" id="3.40.50.720">
    <property type="entry name" value="NAD(P)-binding Rossmann-like Domain"/>
    <property type="match status" value="1"/>
</dbReference>
<dbReference type="GO" id="GO:0050661">
    <property type="term" value="F:NADP binding"/>
    <property type="evidence" value="ECO:0007669"/>
    <property type="project" value="TreeGrafter"/>
</dbReference>
<dbReference type="Gene3D" id="3.40.50.10860">
    <property type="entry name" value="Leucine Dehydrogenase, chain A, domain 1"/>
    <property type="match status" value="1"/>
</dbReference>
<dbReference type="GO" id="GO:0019632">
    <property type="term" value="P:shikimate metabolic process"/>
    <property type="evidence" value="ECO:0007669"/>
    <property type="project" value="TreeGrafter"/>
</dbReference>
<dbReference type="InterPro" id="IPR022893">
    <property type="entry name" value="Shikimate_DH_fam"/>
</dbReference>
<sequence length="248" mass="27866">MPLFGLVGKNISYSFSQVYFREKFEKLQLADHSYVNFDIPKIEDFPSLIRERSDIRGFNVTIPYKEAVIPYLSGLSNKAEQIGAVNVIKVGRNDLTGYNTDYYGFQASLQPLLHEEHRKALILGTGGASKAVAFSFEELGIDHTFVSRSPAEGQLSYKDLNEDILGEYLVIVNCTPLGTFPNTENKPDIPYQHITPKHLLYDLIYNPAETLFLKEGKQRGATISNGLKMLQLQAEKAWEIWNSPADGA</sequence>
<protein>
    <submittedName>
        <fullName evidence="5">Shikimate dehydrogenase</fullName>
    </submittedName>
</protein>
<evidence type="ECO:0000256" key="2">
    <source>
        <dbReference type="ARBA" id="ARBA00023002"/>
    </source>
</evidence>
<dbReference type="CDD" id="cd01065">
    <property type="entry name" value="NAD_bind_Shikimate_DH"/>
    <property type="match status" value="1"/>
</dbReference>
<dbReference type="AlphaFoldDB" id="A0A926JVR4"/>
<keyword evidence="6" id="KW-1185">Reference proteome</keyword>
<dbReference type="InterPro" id="IPR036291">
    <property type="entry name" value="NAD(P)-bd_dom_sf"/>
</dbReference>
<evidence type="ECO:0000259" key="4">
    <source>
        <dbReference type="Pfam" id="PF08501"/>
    </source>
</evidence>
<comment type="caution">
    <text evidence="5">The sequence shown here is derived from an EMBL/GenBank/DDBJ whole genome shotgun (WGS) entry which is preliminary data.</text>
</comment>
<dbReference type="GO" id="GO:0009423">
    <property type="term" value="P:chorismate biosynthetic process"/>
    <property type="evidence" value="ECO:0007669"/>
    <property type="project" value="TreeGrafter"/>
</dbReference>
<evidence type="ECO:0000313" key="5">
    <source>
        <dbReference type="EMBL" id="MBC9798209.1"/>
    </source>
</evidence>
<dbReference type="PANTHER" id="PTHR21089">
    <property type="entry name" value="SHIKIMATE DEHYDROGENASE"/>
    <property type="match status" value="1"/>
</dbReference>
<keyword evidence="2" id="KW-0560">Oxidoreductase</keyword>
<gene>
    <name evidence="5" type="ORF">IBL28_19725</name>
</gene>
<keyword evidence="3" id="KW-0028">Amino-acid biosynthesis</keyword>
<dbReference type="Pfam" id="PF08501">
    <property type="entry name" value="Shikimate_dh_N"/>
    <property type="match status" value="1"/>
</dbReference>
<dbReference type="SUPFAM" id="SSF51735">
    <property type="entry name" value="NAD(P)-binding Rossmann-fold domains"/>
    <property type="match status" value="1"/>
</dbReference>
<reference evidence="5 6" key="1">
    <citation type="submission" date="2020-09" db="EMBL/GenBank/DDBJ databases">
        <title>Sinomicrobium weinanense sp. nov., a halophilic bacteria isolated from saline-alkali soil.</title>
        <authorList>
            <person name="Wu P."/>
            <person name="Ren H."/>
            <person name="Mei Y."/>
            <person name="Liang Y."/>
            <person name="Chen Z."/>
        </authorList>
    </citation>
    <scope>NUCLEOTIDE SEQUENCE [LARGE SCALE GENOMIC DNA]</scope>
    <source>
        <strain evidence="5 6">FJxs</strain>
    </source>
</reference>
<dbReference type="EMBL" id="JACVDC010000096">
    <property type="protein sequence ID" value="MBC9798209.1"/>
    <property type="molecule type" value="Genomic_DNA"/>
</dbReference>
<organism evidence="5 6">
    <name type="scientific">Sinomicrobium weinanense</name>
    <dbReference type="NCBI Taxonomy" id="2842200"/>
    <lineage>
        <taxon>Bacteria</taxon>
        <taxon>Pseudomonadati</taxon>
        <taxon>Bacteroidota</taxon>
        <taxon>Flavobacteriia</taxon>
        <taxon>Flavobacteriales</taxon>
        <taxon>Flavobacteriaceae</taxon>
        <taxon>Sinomicrobium</taxon>
    </lineage>
</organism>
<comment type="pathway">
    <text evidence="1">Metabolic intermediate biosynthesis; chorismate biosynthesis; chorismate from D-erythrose 4-phosphate and phosphoenolpyruvate: step 4/7.</text>
</comment>
<dbReference type="GO" id="GO:0009073">
    <property type="term" value="P:aromatic amino acid family biosynthetic process"/>
    <property type="evidence" value="ECO:0007669"/>
    <property type="project" value="UniProtKB-KW"/>
</dbReference>
<evidence type="ECO:0000256" key="3">
    <source>
        <dbReference type="ARBA" id="ARBA00023141"/>
    </source>
</evidence>
<dbReference type="InterPro" id="IPR013708">
    <property type="entry name" value="Shikimate_DH-bd_N"/>
</dbReference>
<accession>A0A926JVR4</accession>
<proteinExistence type="predicted"/>
<evidence type="ECO:0000256" key="1">
    <source>
        <dbReference type="ARBA" id="ARBA00004871"/>
    </source>
</evidence>
<feature type="domain" description="Shikimate dehydrogenase substrate binding N-terminal" evidence="4">
    <location>
        <begin position="6"/>
        <end position="88"/>
    </location>
</feature>
<dbReference type="GO" id="GO:0004764">
    <property type="term" value="F:shikimate 3-dehydrogenase (NADP+) activity"/>
    <property type="evidence" value="ECO:0007669"/>
    <property type="project" value="InterPro"/>
</dbReference>
<evidence type="ECO:0000313" key="6">
    <source>
        <dbReference type="Proteomes" id="UP000653730"/>
    </source>
</evidence>
<dbReference type="RefSeq" id="WP_187967334.1">
    <property type="nucleotide sequence ID" value="NZ_JACVDC010000096.1"/>
</dbReference>